<feature type="region of interest" description="Disordered" evidence="4">
    <location>
        <begin position="805"/>
        <end position="825"/>
    </location>
</feature>
<name>A0A423MH18_PSEFL</name>
<feature type="coiled-coil region" evidence="3">
    <location>
        <begin position="340"/>
        <end position="367"/>
    </location>
</feature>
<evidence type="ECO:0000256" key="4">
    <source>
        <dbReference type="SAM" id="MobiDB-lite"/>
    </source>
</evidence>
<evidence type="ECO:0000313" key="5">
    <source>
        <dbReference type="EMBL" id="RON83078.1"/>
    </source>
</evidence>
<organism evidence="5 6">
    <name type="scientific">Pseudomonas fluorescens</name>
    <dbReference type="NCBI Taxonomy" id="294"/>
    <lineage>
        <taxon>Bacteria</taxon>
        <taxon>Pseudomonadati</taxon>
        <taxon>Pseudomonadota</taxon>
        <taxon>Gammaproteobacteria</taxon>
        <taxon>Pseudomonadales</taxon>
        <taxon>Pseudomonadaceae</taxon>
        <taxon>Pseudomonas</taxon>
    </lineage>
</organism>
<dbReference type="OrthoDB" id="7022734at2"/>
<dbReference type="SUPFAM" id="SSF52058">
    <property type="entry name" value="L domain-like"/>
    <property type="match status" value="1"/>
</dbReference>
<evidence type="ECO:0000313" key="6">
    <source>
        <dbReference type="Proteomes" id="UP000285378"/>
    </source>
</evidence>
<dbReference type="GO" id="GO:0005737">
    <property type="term" value="C:cytoplasm"/>
    <property type="evidence" value="ECO:0007669"/>
    <property type="project" value="TreeGrafter"/>
</dbReference>
<dbReference type="Gene3D" id="3.80.10.10">
    <property type="entry name" value="Ribonuclease Inhibitor"/>
    <property type="match status" value="1"/>
</dbReference>
<dbReference type="RefSeq" id="WP_123449391.1">
    <property type="nucleotide sequence ID" value="NZ_MOBX01000005.1"/>
</dbReference>
<dbReference type="Proteomes" id="UP000285378">
    <property type="component" value="Unassembled WGS sequence"/>
</dbReference>
<keyword evidence="1" id="KW-0433">Leucine-rich repeat</keyword>
<proteinExistence type="predicted"/>
<keyword evidence="3" id="KW-0175">Coiled coil</keyword>
<dbReference type="PANTHER" id="PTHR48051">
    <property type="match status" value="1"/>
</dbReference>
<feature type="region of interest" description="Disordered" evidence="4">
    <location>
        <begin position="1"/>
        <end position="63"/>
    </location>
</feature>
<dbReference type="EMBL" id="MOBX01000005">
    <property type="protein sequence ID" value="RON83078.1"/>
    <property type="molecule type" value="Genomic_DNA"/>
</dbReference>
<evidence type="ECO:0000256" key="1">
    <source>
        <dbReference type="ARBA" id="ARBA00022614"/>
    </source>
</evidence>
<protein>
    <submittedName>
        <fullName evidence="5">Uncharacterized protein</fullName>
    </submittedName>
</protein>
<dbReference type="InterPro" id="IPR032675">
    <property type="entry name" value="LRR_dom_sf"/>
</dbReference>
<comment type="caution">
    <text evidence="5">The sequence shown here is derived from an EMBL/GenBank/DDBJ whole genome shotgun (WGS) entry which is preliminary data.</text>
</comment>
<gene>
    <name evidence="5" type="ORF">BK670_08030</name>
</gene>
<sequence length="825" mass="91169">MPVKPPRGGSIRLDTDVQTLPNRSSDKEVTQTDNPVRDGTASWVRLDDPRLRSSSPGGDAGPDTILPAPVIDVRPALLPAAIPPVIDRSLRTYRITSATVLPDADGEGFRMHKNRRYVDVPDSGLVLVGVDPDTGWYRARLPNELLPSGPWMLHDIESGIWHPHSDFSTRTSPLTAASLETFRTGLDVSGAEPGSDGVIRHAGKLYVVIHEQAYQVMQDLDASRPEYKVWRLVNPKDPVATDSANLYRASLGGETRAITRSEQNTWVAILTGLRGGMDGGAGASATANPFNFHRPWLTGAGASGGQPPILVATTRAQVKRYFADATDQHADDFIARFGEADVAEVELKRLQLEFPQLNREITAWETAYKGKDSAERSRRLAIGGKMRRLFKWQGENSEKVYRDGRLLGFKLELDLGGRGNLALPGFSIPLRSVVSLGLEGSPSRSLGDLFSMLSHIESLEVRRFRGKSNELLAEIDKLPALKVLAMQESTLWLPSINLEHFTRLTRLHELSLTHCSLWPSLSVRGMTELRVLRARSCGLLSPPVGLGDMPAASRLQVLDLYHNPELTDAPDVSHMSGLRELNLANTYISSPPLGLGLPGGPSRLEVLNLSESRLAAAPSLQGMTALREVDLSSTPIRGFPDGVTSEIPRTRLDLSYTWIKSIPETVELRKGFDLSGSPITAPASLRRLLAARRQTGTDIWLGQIQADLGIDHWMHQVPQTQSAGKVALWDSFVMQANSTMIEQIRNLVRTPEFQVERLLLQRRVWSFIESFQKASLGERGSLLDIAATEPSPGRMLERLEEEITRFDPTWQNQPPHHVPKRPRFE</sequence>
<evidence type="ECO:0000256" key="3">
    <source>
        <dbReference type="SAM" id="Coils"/>
    </source>
</evidence>
<keyword evidence="2" id="KW-0677">Repeat</keyword>
<reference evidence="5 6" key="1">
    <citation type="submission" date="2016-10" db="EMBL/GenBank/DDBJ databases">
        <title>Comparative genome analysis of multiple Pseudomonas spp. focuses on biocontrol and plant growth promoting traits.</title>
        <authorList>
            <person name="Tao X.-Y."/>
            <person name="Taylor C.G."/>
        </authorList>
    </citation>
    <scope>NUCLEOTIDE SEQUENCE [LARGE SCALE GENOMIC DNA]</scope>
    <source>
        <strain evidence="5 6">28B5</strain>
    </source>
</reference>
<dbReference type="InterPro" id="IPR050216">
    <property type="entry name" value="LRR_domain-containing"/>
</dbReference>
<dbReference type="AlphaFoldDB" id="A0A423MH18"/>
<dbReference type="PANTHER" id="PTHR48051:SF1">
    <property type="entry name" value="RAS SUPPRESSOR PROTEIN 1"/>
    <property type="match status" value="1"/>
</dbReference>
<accession>A0A423MH18</accession>
<evidence type="ECO:0000256" key="2">
    <source>
        <dbReference type="ARBA" id="ARBA00022737"/>
    </source>
</evidence>